<proteinExistence type="predicted"/>
<name>A0A1L7V975_FUSPR</name>
<comment type="cofactor">
    <cofactor evidence="1">
        <name>Zn(2+)</name>
        <dbReference type="ChEBI" id="CHEBI:29105"/>
    </cofactor>
</comment>
<comment type="caution">
    <text evidence="7">The sequence shown here is derived from an EMBL/GenBank/DDBJ whole genome shotgun (WGS) entry which is preliminary data.</text>
</comment>
<organism evidence="7 8">
    <name type="scientific">Fusarium proliferatum (strain ET1)</name>
    <name type="common">Orchid endophyte fungus</name>
    <dbReference type="NCBI Taxonomy" id="1227346"/>
    <lineage>
        <taxon>Eukaryota</taxon>
        <taxon>Fungi</taxon>
        <taxon>Dikarya</taxon>
        <taxon>Ascomycota</taxon>
        <taxon>Pezizomycotina</taxon>
        <taxon>Sordariomycetes</taxon>
        <taxon>Hypocreomycetidae</taxon>
        <taxon>Hypocreales</taxon>
        <taxon>Nectriaceae</taxon>
        <taxon>Fusarium</taxon>
        <taxon>Fusarium fujikuroi species complex</taxon>
    </lineage>
</organism>
<evidence type="ECO:0000256" key="5">
    <source>
        <dbReference type="ARBA" id="ARBA00022833"/>
    </source>
</evidence>
<gene>
    <name evidence="7" type="ORF">FPRO_02397</name>
</gene>
<evidence type="ECO:0000256" key="3">
    <source>
        <dbReference type="ARBA" id="ARBA00022723"/>
    </source>
</evidence>
<evidence type="ECO:0000256" key="2">
    <source>
        <dbReference type="ARBA" id="ARBA00022670"/>
    </source>
</evidence>
<dbReference type="InterPro" id="IPR012962">
    <property type="entry name" value="Pept_M54_archaemetzincn"/>
</dbReference>
<dbReference type="EMBL" id="FJOF01000002">
    <property type="protein sequence ID" value="CZR37343.1"/>
    <property type="molecule type" value="Genomic_DNA"/>
</dbReference>
<dbReference type="GO" id="GO:0006508">
    <property type="term" value="P:proteolysis"/>
    <property type="evidence" value="ECO:0007669"/>
    <property type="project" value="UniProtKB-KW"/>
</dbReference>
<dbReference type="PANTHER" id="PTHR15910">
    <property type="entry name" value="ARCHAEMETZINCIN"/>
    <property type="match status" value="1"/>
</dbReference>
<dbReference type="Gene3D" id="3.40.390.10">
    <property type="entry name" value="Collagenase (Catalytic Domain)"/>
    <property type="match status" value="1"/>
</dbReference>
<dbReference type="GO" id="GO:0046872">
    <property type="term" value="F:metal ion binding"/>
    <property type="evidence" value="ECO:0007669"/>
    <property type="project" value="UniProtKB-KW"/>
</dbReference>
<evidence type="ECO:0000256" key="1">
    <source>
        <dbReference type="ARBA" id="ARBA00001947"/>
    </source>
</evidence>
<keyword evidence="5" id="KW-0862">Zinc</keyword>
<keyword evidence="6" id="KW-0482">Metalloprotease</keyword>
<keyword evidence="4" id="KW-0378">Hydrolase</keyword>
<dbReference type="AlphaFoldDB" id="A0A1L7V975"/>
<dbReference type="InterPro" id="IPR024079">
    <property type="entry name" value="MetalloPept_cat_dom_sf"/>
</dbReference>
<evidence type="ECO:0000313" key="8">
    <source>
        <dbReference type="Proteomes" id="UP000183971"/>
    </source>
</evidence>
<dbReference type="GeneID" id="42047282"/>
<accession>A0A1L7V975</accession>
<sequence>MSDSCHHQAIYMNCSPAAANAGFVRPSPEQRTLAMSKIGRLARGAYLAKEDAVNDEQTFPGPLVLPGDHLAEHPREQGQACKDWLASEATQKRFQEISARKKMYVFGPPSVKRLPEEMRSWSIPVLPPGFPPCPDRWTWTLKQYKQLIVYLRAFYPTMPISQVAHTAYLELIQGRRRVHFEDTPQTSVIGFRGKDGRDTFEVRHRPSPDGLSKMQLNVSDLRTALAEIKAEPAHSVVMVLNHDLYEDEEGSYITERVWVEDGVAIVSTFRRNPCFDRMAGVNRLHRWPASHCQAYVDESLQVLNDTKDSTTRNHLSFEAFGKTPSDSALGLAIKAANQAGQPSSMEDLSYLWFARVLVAVSREAARCFGLQNCTYYACLMQGVSGMRQAGEIPPYLCPVCYSKLGSELVLLKPVYRRGIEREDAWLGEHYAELKAFCSKWNKIPHFAAFEAWPGKRLEDRKGDGDGGDTAGPSN</sequence>
<evidence type="ECO:0000313" key="7">
    <source>
        <dbReference type="EMBL" id="CZR37343.1"/>
    </source>
</evidence>
<keyword evidence="3" id="KW-0479">Metal-binding</keyword>
<protein>
    <recommendedName>
        <fullName evidence="9">Archaemetzincin-2</fullName>
    </recommendedName>
</protein>
<evidence type="ECO:0008006" key="9">
    <source>
        <dbReference type="Google" id="ProtNLM"/>
    </source>
</evidence>
<dbReference type="VEuPathDB" id="FungiDB:FPRO_02397"/>
<evidence type="ECO:0000256" key="4">
    <source>
        <dbReference type="ARBA" id="ARBA00022801"/>
    </source>
</evidence>
<keyword evidence="2" id="KW-0645">Protease</keyword>
<dbReference type="PANTHER" id="PTHR15910:SF1">
    <property type="entry name" value="ARCHAEMETZINCIN-2"/>
    <property type="match status" value="1"/>
</dbReference>
<evidence type="ECO:0000256" key="6">
    <source>
        <dbReference type="ARBA" id="ARBA00023049"/>
    </source>
</evidence>
<dbReference type="GO" id="GO:0008237">
    <property type="term" value="F:metallopeptidase activity"/>
    <property type="evidence" value="ECO:0007669"/>
    <property type="project" value="UniProtKB-KW"/>
</dbReference>
<keyword evidence="8" id="KW-1185">Reference proteome</keyword>
<dbReference type="RefSeq" id="XP_031077936.1">
    <property type="nucleotide sequence ID" value="XM_031227507.1"/>
</dbReference>
<dbReference type="Proteomes" id="UP000183971">
    <property type="component" value="Unassembled WGS sequence"/>
</dbReference>
<reference evidence="8" key="1">
    <citation type="journal article" date="2016" name="Genome Biol. Evol.">
        <title>Comparative 'omics' of the Fusarium fujikuroi species complex highlights differences in genetic potential and metabolite synthesis.</title>
        <authorList>
            <person name="Niehaus E.-M."/>
            <person name="Muensterkoetter M."/>
            <person name="Proctor R.H."/>
            <person name="Brown D.W."/>
            <person name="Sharon A."/>
            <person name="Idan Y."/>
            <person name="Oren-Young L."/>
            <person name="Sieber C.M."/>
            <person name="Novak O."/>
            <person name="Pencik A."/>
            <person name="Tarkowska D."/>
            <person name="Hromadova K."/>
            <person name="Freeman S."/>
            <person name="Maymon M."/>
            <person name="Elazar M."/>
            <person name="Youssef S.A."/>
            <person name="El-Shabrawy E.S.M."/>
            <person name="Shalaby A.B.A."/>
            <person name="Houterman P."/>
            <person name="Brock N.L."/>
            <person name="Burkhardt I."/>
            <person name="Tsavkelova E.A."/>
            <person name="Dickschat J.S."/>
            <person name="Galuszka P."/>
            <person name="Gueldener U."/>
            <person name="Tudzynski B."/>
        </authorList>
    </citation>
    <scope>NUCLEOTIDE SEQUENCE [LARGE SCALE GENOMIC DNA]</scope>
    <source>
        <strain evidence="8">ET1</strain>
    </source>
</reference>